<dbReference type="Gene3D" id="2.60.120.10">
    <property type="entry name" value="Jelly Rolls"/>
    <property type="match status" value="1"/>
</dbReference>
<organism evidence="1 2">
    <name type="scientific">Cristinia sonorae</name>
    <dbReference type="NCBI Taxonomy" id="1940300"/>
    <lineage>
        <taxon>Eukaryota</taxon>
        <taxon>Fungi</taxon>
        <taxon>Dikarya</taxon>
        <taxon>Basidiomycota</taxon>
        <taxon>Agaricomycotina</taxon>
        <taxon>Agaricomycetes</taxon>
        <taxon>Agaricomycetidae</taxon>
        <taxon>Agaricales</taxon>
        <taxon>Pleurotineae</taxon>
        <taxon>Stephanosporaceae</taxon>
        <taxon>Cristinia</taxon>
    </lineage>
</organism>
<dbReference type="PANTHER" id="PTHR40434">
    <property type="entry name" value="CUPIN_2 DOMAIN-CONTAINING PROTEIN"/>
    <property type="match status" value="1"/>
</dbReference>
<name>A0A8K0UUD1_9AGAR</name>
<gene>
    <name evidence="1" type="ORF">BXZ70DRAFT_1006035</name>
</gene>
<evidence type="ECO:0000313" key="1">
    <source>
        <dbReference type="EMBL" id="KAH8102843.1"/>
    </source>
</evidence>
<protein>
    <submittedName>
        <fullName evidence="1">Uncharacterized protein</fullName>
    </submittedName>
</protein>
<dbReference type="InterPro" id="IPR014710">
    <property type="entry name" value="RmlC-like_jellyroll"/>
</dbReference>
<evidence type="ECO:0000313" key="2">
    <source>
        <dbReference type="Proteomes" id="UP000813824"/>
    </source>
</evidence>
<keyword evidence="2" id="KW-1185">Reference proteome</keyword>
<dbReference type="Proteomes" id="UP000813824">
    <property type="component" value="Unassembled WGS sequence"/>
</dbReference>
<dbReference type="SUPFAM" id="SSF51182">
    <property type="entry name" value="RmlC-like cupins"/>
    <property type="match status" value="1"/>
</dbReference>
<dbReference type="InterPro" id="IPR011051">
    <property type="entry name" value="RmlC_Cupin_sf"/>
</dbReference>
<comment type="caution">
    <text evidence="1">The sequence shown here is derived from an EMBL/GenBank/DDBJ whole genome shotgun (WGS) entry which is preliminary data.</text>
</comment>
<reference evidence="1" key="1">
    <citation type="journal article" date="2021" name="New Phytol.">
        <title>Evolutionary innovations through gain and loss of genes in the ectomycorrhizal Boletales.</title>
        <authorList>
            <person name="Wu G."/>
            <person name="Miyauchi S."/>
            <person name="Morin E."/>
            <person name="Kuo A."/>
            <person name="Drula E."/>
            <person name="Varga T."/>
            <person name="Kohler A."/>
            <person name="Feng B."/>
            <person name="Cao Y."/>
            <person name="Lipzen A."/>
            <person name="Daum C."/>
            <person name="Hundley H."/>
            <person name="Pangilinan J."/>
            <person name="Johnson J."/>
            <person name="Barry K."/>
            <person name="LaButti K."/>
            <person name="Ng V."/>
            <person name="Ahrendt S."/>
            <person name="Min B."/>
            <person name="Choi I.G."/>
            <person name="Park H."/>
            <person name="Plett J.M."/>
            <person name="Magnuson J."/>
            <person name="Spatafora J.W."/>
            <person name="Nagy L.G."/>
            <person name="Henrissat B."/>
            <person name="Grigoriev I.V."/>
            <person name="Yang Z.L."/>
            <person name="Xu J."/>
            <person name="Martin F.M."/>
        </authorList>
    </citation>
    <scope>NUCLEOTIDE SEQUENCE</scope>
    <source>
        <strain evidence="1">KKN 215</strain>
    </source>
</reference>
<proteinExistence type="predicted"/>
<dbReference type="AlphaFoldDB" id="A0A8K0UUD1"/>
<dbReference type="OrthoDB" id="5270965at2759"/>
<sequence length="89" mass="10024">MSTEEQQVRSWGFSHVFTWTDKPRAYYKPHSHNGITTHLILSGNLTICYPEDDPGKKETHGAGERLDVPANKVHEVWVGDEGCTMVIGE</sequence>
<dbReference type="PANTHER" id="PTHR40434:SF1">
    <property type="entry name" value="CUPIN TYPE-1 DOMAIN-CONTAINING PROTEIN"/>
    <property type="match status" value="1"/>
</dbReference>
<dbReference type="EMBL" id="JAEVFJ010000008">
    <property type="protein sequence ID" value="KAH8102843.1"/>
    <property type="molecule type" value="Genomic_DNA"/>
</dbReference>
<accession>A0A8K0UUD1</accession>